<gene>
    <name evidence="3" type="ORF">EFK50_05315</name>
</gene>
<dbReference type="GO" id="GO:0030497">
    <property type="term" value="P:fatty acid elongation"/>
    <property type="evidence" value="ECO:0007669"/>
    <property type="project" value="TreeGrafter"/>
</dbReference>
<dbReference type="AlphaFoldDB" id="A0A3N0CPI6"/>
<dbReference type="FunFam" id="3.40.50.720:FF:000084">
    <property type="entry name" value="Short-chain dehydrogenase reductase"/>
    <property type="match status" value="1"/>
</dbReference>
<evidence type="ECO:0000313" key="4">
    <source>
        <dbReference type="Proteomes" id="UP000267128"/>
    </source>
</evidence>
<keyword evidence="4" id="KW-1185">Reference proteome</keyword>
<dbReference type="InterPro" id="IPR020904">
    <property type="entry name" value="Sc_DH/Rdtase_CS"/>
</dbReference>
<accession>A0A3N0CPI6</accession>
<dbReference type="SUPFAM" id="SSF51735">
    <property type="entry name" value="NAD(P)-binding Rossmann-fold domains"/>
    <property type="match status" value="1"/>
</dbReference>
<dbReference type="Proteomes" id="UP000267128">
    <property type="component" value="Unassembled WGS sequence"/>
</dbReference>
<dbReference type="PRINTS" id="PR00080">
    <property type="entry name" value="SDRFAMILY"/>
</dbReference>
<proteinExistence type="inferred from homology"/>
<dbReference type="Gene3D" id="3.40.50.720">
    <property type="entry name" value="NAD(P)-binding Rossmann-like Domain"/>
    <property type="match status" value="1"/>
</dbReference>
<evidence type="ECO:0000256" key="2">
    <source>
        <dbReference type="ARBA" id="ARBA00023002"/>
    </source>
</evidence>
<evidence type="ECO:0000256" key="1">
    <source>
        <dbReference type="ARBA" id="ARBA00006484"/>
    </source>
</evidence>
<dbReference type="Pfam" id="PF13561">
    <property type="entry name" value="adh_short_C2"/>
    <property type="match status" value="1"/>
</dbReference>
<name>A0A3N0CPI6_9ACTN</name>
<dbReference type="PROSITE" id="PS00061">
    <property type="entry name" value="ADH_SHORT"/>
    <property type="match status" value="1"/>
</dbReference>
<evidence type="ECO:0000313" key="3">
    <source>
        <dbReference type="EMBL" id="RNL65378.1"/>
    </source>
</evidence>
<dbReference type="PANTHER" id="PTHR42760:SF40">
    <property type="entry name" value="3-OXOACYL-[ACYL-CARRIER-PROTEIN] REDUCTASE, CHLOROPLASTIC"/>
    <property type="match status" value="1"/>
</dbReference>
<dbReference type="InterPro" id="IPR002347">
    <property type="entry name" value="SDR_fam"/>
</dbReference>
<comment type="similarity">
    <text evidence="1">Belongs to the short-chain dehydrogenases/reductases (SDR) family.</text>
</comment>
<dbReference type="PANTHER" id="PTHR42760">
    <property type="entry name" value="SHORT-CHAIN DEHYDROGENASES/REDUCTASES FAMILY MEMBER"/>
    <property type="match status" value="1"/>
</dbReference>
<organism evidence="3 4">
    <name type="scientific">Nocardioides marmoriginsengisoli</name>
    <dbReference type="NCBI Taxonomy" id="661483"/>
    <lineage>
        <taxon>Bacteria</taxon>
        <taxon>Bacillati</taxon>
        <taxon>Actinomycetota</taxon>
        <taxon>Actinomycetes</taxon>
        <taxon>Propionibacteriales</taxon>
        <taxon>Nocardioidaceae</taxon>
        <taxon>Nocardioides</taxon>
    </lineage>
</organism>
<protein>
    <submittedName>
        <fullName evidence="3">SDR family oxidoreductase</fullName>
    </submittedName>
</protein>
<dbReference type="EMBL" id="RJSE01000003">
    <property type="protein sequence ID" value="RNL65378.1"/>
    <property type="molecule type" value="Genomic_DNA"/>
</dbReference>
<reference evidence="3 4" key="1">
    <citation type="submission" date="2018-11" db="EMBL/GenBank/DDBJ databases">
        <authorList>
            <person name="Li F."/>
        </authorList>
    </citation>
    <scope>NUCLEOTIDE SEQUENCE [LARGE SCALE GENOMIC DNA]</scope>
    <source>
        <strain evidence="3 4">Gsoil 097</strain>
    </source>
</reference>
<dbReference type="GO" id="GO:0016616">
    <property type="term" value="F:oxidoreductase activity, acting on the CH-OH group of donors, NAD or NADP as acceptor"/>
    <property type="evidence" value="ECO:0007669"/>
    <property type="project" value="TreeGrafter"/>
</dbReference>
<comment type="caution">
    <text evidence="3">The sequence shown here is derived from an EMBL/GenBank/DDBJ whole genome shotgun (WGS) entry which is preliminary data.</text>
</comment>
<dbReference type="InterPro" id="IPR036291">
    <property type="entry name" value="NAD(P)-bd_dom_sf"/>
</dbReference>
<keyword evidence="2" id="KW-0560">Oxidoreductase</keyword>
<dbReference type="OrthoDB" id="9786435at2"/>
<dbReference type="RefSeq" id="WP_123226481.1">
    <property type="nucleotide sequence ID" value="NZ_RJSE01000003.1"/>
</dbReference>
<sequence>MSTPRTILVTGTNGVVGRLVAERFATAGHRVTGLDLTQPETPIDGVRHLAADLADEVAVTAAIDGLRADGTTIEVLVNCAALFGDYHATHRIALETWDRYMQVNARGPFLLMREVLPDMVAAGFGRIVNVASISSVQGGYRQAHYAASKAALIGLSNTVALEYGPRGITSNCVLPGVIDVPRLADAPADVREHALGTVPSRRWAQPDEVAAAVEYLAGDESGYVNGVQLPVDGGSALLQLRFSRELRLGE</sequence>
<dbReference type="PRINTS" id="PR00081">
    <property type="entry name" value="GDHRDH"/>
</dbReference>